<dbReference type="EnsemblPlants" id="OMERI12G03560.1">
    <property type="protein sequence ID" value="OMERI12G03560.1"/>
    <property type="gene ID" value="OMERI12G03560"/>
</dbReference>
<protein>
    <submittedName>
        <fullName evidence="2">Uncharacterized protein</fullName>
    </submittedName>
</protein>
<keyword evidence="1" id="KW-0472">Membrane</keyword>
<proteinExistence type="predicted"/>
<dbReference type="AlphaFoldDB" id="A0A0E0FAC7"/>
<sequence>MRVGRAAVAAAASRFWRLRRRAVLSTLSRTRISPSCSEEYKREELLSAEEEEEDDGDDDANQLLTYLSMMVARVVLGTAPMTLSFFSPFLNMRTVGMLRMPGNMTNGRTCVLPSSTALLHWQAKREAGRSGDDEATDSRLDRLLLPARRSLSLLPPAARPEDGGWGACRVAQALKHVSNAIILFTL</sequence>
<name>A0A0E0FAC7_9ORYZ</name>
<keyword evidence="3" id="KW-1185">Reference proteome</keyword>
<evidence type="ECO:0000313" key="3">
    <source>
        <dbReference type="Proteomes" id="UP000008021"/>
    </source>
</evidence>
<dbReference type="Gramene" id="OMERI12G03560.1">
    <property type="protein sequence ID" value="OMERI12G03560.1"/>
    <property type="gene ID" value="OMERI12G03560"/>
</dbReference>
<evidence type="ECO:0000256" key="1">
    <source>
        <dbReference type="SAM" id="Phobius"/>
    </source>
</evidence>
<accession>A0A0E0FAC7</accession>
<evidence type="ECO:0000313" key="2">
    <source>
        <dbReference type="EnsemblPlants" id="OMERI12G03560.1"/>
    </source>
</evidence>
<reference evidence="2" key="2">
    <citation type="submission" date="2018-05" db="EMBL/GenBank/DDBJ databases">
        <title>OmerRS3 (Oryza meridionalis Reference Sequence Version 3).</title>
        <authorList>
            <person name="Zhang J."/>
            <person name="Kudrna D."/>
            <person name="Lee S."/>
            <person name="Talag J."/>
            <person name="Welchert J."/>
            <person name="Wing R.A."/>
        </authorList>
    </citation>
    <scope>NUCLEOTIDE SEQUENCE [LARGE SCALE GENOMIC DNA]</scope>
    <source>
        <strain evidence="2">cv. OR44</strain>
    </source>
</reference>
<organism evidence="2">
    <name type="scientific">Oryza meridionalis</name>
    <dbReference type="NCBI Taxonomy" id="40149"/>
    <lineage>
        <taxon>Eukaryota</taxon>
        <taxon>Viridiplantae</taxon>
        <taxon>Streptophyta</taxon>
        <taxon>Embryophyta</taxon>
        <taxon>Tracheophyta</taxon>
        <taxon>Spermatophyta</taxon>
        <taxon>Magnoliopsida</taxon>
        <taxon>Liliopsida</taxon>
        <taxon>Poales</taxon>
        <taxon>Poaceae</taxon>
        <taxon>BOP clade</taxon>
        <taxon>Oryzoideae</taxon>
        <taxon>Oryzeae</taxon>
        <taxon>Oryzinae</taxon>
        <taxon>Oryza</taxon>
    </lineage>
</organism>
<dbReference type="HOGENOM" id="CLU_1456638_0_0_1"/>
<dbReference type="Proteomes" id="UP000008021">
    <property type="component" value="Chromosome 12"/>
</dbReference>
<feature type="transmembrane region" description="Helical" evidence="1">
    <location>
        <begin position="70"/>
        <end position="90"/>
    </location>
</feature>
<keyword evidence="1" id="KW-0812">Transmembrane</keyword>
<reference evidence="2" key="1">
    <citation type="submission" date="2015-04" db="UniProtKB">
        <authorList>
            <consortium name="EnsemblPlants"/>
        </authorList>
    </citation>
    <scope>IDENTIFICATION</scope>
</reference>
<keyword evidence="1" id="KW-1133">Transmembrane helix</keyword>